<reference evidence="2 3" key="1">
    <citation type="submission" date="2017-05" db="EMBL/GenBank/DDBJ databases">
        <authorList>
            <person name="Varghese N."/>
            <person name="Submissions S."/>
        </authorList>
    </citation>
    <scope>NUCLEOTIDE SEQUENCE [LARGE SCALE GENOMIC DNA]</scope>
    <source>
        <strain evidence="2 3">DSM 45139</strain>
    </source>
</reference>
<dbReference type="RefSeq" id="WP_154829403.1">
    <property type="nucleotide sequence ID" value="NZ_FXTG01000002.1"/>
</dbReference>
<dbReference type="InterPro" id="IPR012337">
    <property type="entry name" value="RNaseH-like_sf"/>
</dbReference>
<name>A0ABY1MZX6_9ACTN</name>
<dbReference type="EMBL" id="FXTG01000002">
    <property type="protein sequence ID" value="SMO58274.1"/>
    <property type="molecule type" value="Genomic_DNA"/>
</dbReference>
<dbReference type="PROSITE" id="PS50994">
    <property type="entry name" value="INTEGRASE"/>
    <property type="match status" value="1"/>
</dbReference>
<protein>
    <submittedName>
        <fullName evidence="2">Transposase InsO and inactivated derivatives</fullName>
    </submittedName>
</protein>
<evidence type="ECO:0000259" key="1">
    <source>
        <dbReference type="PROSITE" id="PS50994"/>
    </source>
</evidence>
<dbReference type="InterPro" id="IPR048020">
    <property type="entry name" value="Transpos_IS3"/>
</dbReference>
<keyword evidence="3" id="KW-1185">Reference proteome</keyword>
<organism evidence="2 3">
    <name type="scientific">Dietzia kunjamensis subsp. schimae</name>
    <dbReference type="NCBI Taxonomy" id="498198"/>
    <lineage>
        <taxon>Bacteria</taxon>
        <taxon>Bacillati</taxon>
        <taxon>Actinomycetota</taxon>
        <taxon>Actinomycetes</taxon>
        <taxon>Mycobacteriales</taxon>
        <taxon>Dietziaceae</taxon>
        <taxon>Dietzia</taxon>
    </lineage>
</organism>
<dbReference type="NCBIfam" id="NF033516">
    <property type="entry name" value="transpos_IS3"/>
    <property type="match status" value="1"/>
</dbReference>
<dbReference type="InterPro" id="IPR036397">
    <property type="entry name" value="RNaseH_sf"/>
</dbReference>
<gene>
    <name evidence="2" type="ORF">SAMN06265174_102455</name>
</gene>
<dbReference type="PANTHER" id="PTHR46889">
    <property type="entry name" value="TRANSPOSASE INSF FOR INSERTION SEQUENCE IS3B-RELATED"/>
    <property type="match status" value="1"/>
</dbReference>
<accession>A0ABY1MZX6</accession>
<dbReference type="Gene3D" id="3.30.420.10">
    <property type="entry name" value="Ribonuclease H-like superfamily/Ribonuclease H"/>
    <property type="match status" value="1"/>
</dbReference>
<dbReference type="SUPFAM" id="SSF53098">
    <property type="entry name" value="Ribonuclease H-like"/>
    <property type="match status" value="1"/>
</dbReference>
<dbReference type="InterPro" id="IPR001584">
    <property type="entry name" value="Integrase_cat-core"/>
</dbReference>
<dbReference type="Proteomes" id="UP000315460">
    <property type="component" value="Unassembled WGS sequence"/>
</dbReference>
<dbReference type="InterPro" id="IPR050900">
    <property type="entry name" value="Transposase_IS3/IS150/IS904"/>
</dbReference>
<evidence type="ECO:0000313" key="3">
    <source>
        <dbReference type="Proteomes" id="UP000315460"/>
    </source>
</evidence>
<dbReference type="PANTHER" id="PTHR46889:SF4">
    <property type="entry name" value="TRANSPOSASE INSO FOR INSERTION SEQUENCE ELEMENT IS911B-RELATED"/>
    <property type="match status" value="1"/>
</dbReference>
<proteinExistence type="predicted"/>
<dbReference type="Pfam" id="PF00665">
    <property type="entry name" value="rve"/>
    <property type="match status" value="1"/>
</dbReference>
<sequence>MEELKAAGRSQRSALAMIGLSRGSLHYRKKPRAREAEPIAHTDRVQPHALTAAESAQVAAAVNASLAKGRSVRHAWYEHIDSGPVLASQATFQRVAAKVRTTAVRRRRRRATATRDSPTLQATRPDQVLCWDISFLPGRTTRQSFALYSVIDLYSRKIVGWTIQTREDRYIAAELLTAVVDAAQGKVEIVHSDNGSAMTSNHVRGELENKGVTCSYIRPGVSNDNAYIESWFATVKSAHAYPRAFRDIDHATEWMTDWVEYYNHHHHHGGLAGYTPGSVHDGTWVDTARDRQDKLDEHFRQHAGRYRKRPQIPTPNTTVTINLANDGSRLTIPPIAATLIAA</sequence>
<feature type="domain" description="Integrase catalytic" evidence="1">
    <location>
        <begin position="121"/>
        <end position="284"/>
    </location>
</feature>
<comment type="caution">
    <text evidence="2">The sequence shown here is derived from an EMBL/GenBank/DDBJ whole genome shotgun (WGS) entry which is preliminary data.</text>
</comment>
<evidence type="ECO:0000313" key="2">
    <source>
        <dbReference type="EMBL" id="SMO58274.1"/>
    </source>
</evidence>